<gene>
    <name evidence="2" type="ORF">DFH07DRAFT_812661</name>
</gene>
<dbReference type="InterPro" id="IPR000182">
    <property type="entry name" value="GNAT_dom"/>
</dbReference>
<dbReference type="AlphaFoldDB" id="A0AAD7JGZ2"/>
<dbReference type="PANTHER" id="PTHR43610:SF1">
    <property type="entry name" value="N-ACETYLTRANSFERASE DOMAIN-CONTAINING PROTEIN"/>
    <property type="match status" value="1"/>
</dbReference>
<accession>A0AAD7JGZ2</accession>
<dbReference type="Pfam" id="PF13302">
    <property type="entry name" value="Acetyltransf_3"/>
    <property type="match status" value="1"/>
</dbReference>
<dbReference type="EMBL" id="JARJLG010000040">
    <property type="protein sequence ID" value="KAJ7763648.1"/>
    <property type="molecule type" value="Genomic_DNA"/>
</dbReference>
<name>A0AAD7JGZ2_9AGAR</name>
<dbReference type="GO" id="GO:0016747">
    <property type="term" value="F:acyltransferase activity, transferring groups other than amino-acyl groups"/>
    <property type="evidence" value="ECO:0007669"/>
    <property type="project" value="InterPro"/>
</dbReference>
<protein>
    <submittedName>
        <fullName evidence="2">Acyl-CoA N-acyltransferase</fullName>
    </submittedName>
</protein>
<dbReference type="SUPFAM" id="SSF55729">
    <property type="entry name" value="Acyl-CoA N-acyltransferases (Nat)"/>
    <property type="match status" value="1"/>
</dbReference>
<organism evidence="2 3">
    <name type="scientific">Mycena maculata</name>
    <dbReference type="NCBI Taxonomy" id="230809"/>
    <lineage>
        <taxon>Eukaryota</taxon>
        <taxon>Fungi</taxon>
        <taxon>Dikarya</taxon>
        <taxon>Basidiomycota</taxon>
        <taxon>Agaricomycotina</taxon>
        <taxon>Agaricomycetes</taxon>
        <taxon>Agaricomycetidae</taxon>
        <taxon>Agaricales</taxon>
        <taxon>Marasmiineae</taxon>
        <taxon>Mycenaceae</taxon>
        <taxon>Mycena</taxon>
    </lineage>
</organism>
<dbReference type="InterPro" id="IPR016181">
    <property type="entry name" value="Acyl_CoA_acyltransferase"/>
</dbReference>
<feature type="domain" description="N-acetyltransferase" evidence="1">
    <location>
        <begin position="14"/>
        <end position="176"/>
    </location>
</feature>
<sequence length="202" mass="22797">MLLSIPLISKSGRVALVPPSEVDDEAVVSLRNDPATRRFQPFLPLVSITDIRAQRTAWAADPNILPFNIHALEPSGKWKFVGVTRLHRIDRYYGNSCEVGITMSPKNFGTGLASDAMHTILEYAFEEQRLRRVTFHTAVENIIIRGWIERAGGTFEGIERDYWLDGKGGYEDVRLYSVLYREWVGGCRARMEQGAAGEKARL</sequence>
<evidence type="ECO:0000259" key="1">
    <source>
        <dbReference type="PROSITE" id="PS51186"/>
    </source>
</evidence>
<dbReference type="Gene3D" id="3.40.630.30">
    <property type="match status" value="1"/>
</dbReference>
<reference evidence="2" key="1">
    <citation type="submission" date="2023-03" db="EMBL/GenBank/DDBJ databases">
        <title>Massive genome expansion in bonnet fungi (Mycena s.s.) driven by repeated elements and novel gene families across ecological guilds.</title>
        <authorList>
            <consortium name="Lawrence Berkeley National Laboratory"/>
            <person name="Harder C.B."/>
            <person name="Miyauchi S."/>
            <person name="Viragh M."/>
            <person name="Kuo A."/>
            <person name="Thoen E."/>
            <person name="Andreopoulos B."/>
            <person name="Lu D."/>
            <person name="Skrede I."/>
            <person name="Drula E."/>
            <person name="Henrissat B."/>
            <person name="Morin E."/>
            <person name="Kohler A."/>
            <person name="Barry K."/>
            <person name="LaButti K."/>
            <person name="Morin E."/>
            <person name="Salamov A."/>
            <person name="Lipzen A."/>
            <person name="Mereny Z."/>
            <person name="Hegedus B."/>
            <person name="Baldrian P."/>
            <person name="Stursova M."/>
            <person name="Weitz H."/>
            <person name="Taylor A."/>
            <person name="Grigoriev I.V."/>
            <person name="Nagy L.G."/>
            <person name="Martin F."/>
            <person name="Kauserud H."/>
        </authorList>
    </citation>
    <scope>NUCLEOTIDE SEQUENCE</scope>
    <source>
        <strain evidence="2">CBHHK188m</strain>
    </source>
</reference>
<evidence type="ECO:0000313" key="2">
    <source>
        <dbReference type="EMBL" id="KAJ7763648.1"/>
    </source>
</evidence>
<proteinExistence type="predicted"/>
<dbReference type="PANTHER" id="PTHR43610">
    <property type="entry name" value="BLL6696 PROTEIN"/>
    <property type="match status" value="1"/>
</dbReference>
<comment type="caution">
    <text evidence="2">The sequence shown here is derived from an EMBL/GenBank/DDBJ whole genome shotgun (WGS) entry which is preliminary data.</text>
</comment>
<dbReference type="PROSITE" id="PS51186">
    <property type="entry name" value="GNAT"/>
    <property type="match status" value="1"/>
</dbReference>
<keyword evidence="3" id="KW-1185">Reference proteome</keyword>
<dbReference type="Proteomes" id="UP001215280">
    <property type="component" value="Unassembled WGS sequence"/>
</dbReference>
<evidence type="ECO:0000313" key="3">
    <source>
        <dbReference type="Proteomes" id="UP001215280"/>
    </source>
</evidence>